<keyword evidence="1" id="KW-0472">Membrane</keyword>
<dbReference type="Pfam" id="PF00990">
    <property type="entry name" value="GGDEF"/>
    <property type="match status" value="1"/>
</dbReference>
<feature type="domain" description="GGDEF" evidence="3">
    <location>
        <begin position="306"/>
        <end position="434"/>
    </location>
</feature>
<feature type="domain" description="EAL" evidence="2">
    <location>
        <begin position="445"/>
        <end position="695"/>
    </location>
</feature>
<dbReference type="InterPro" id="IPR043128">
    <property type="entry name" value="Rev_trsase/Diguanyl_cyclase"/>
</dbReference>
<dbReference type="InterPro" id="IPR000160">
    <property type="entry name" value="GGDEF_dom"/>
</dbReference>
<keyword evidence="1" id="KW-0812">Transmembrane</keyword>
<evidence type="ECO:0000256" key="1">
    <source>
        <dbReference type="SAM" id="Phobius"/>
    </source>
</evidence>
<feature type="transmembrane region" description="Helical" evidence="1">
    <location>
        <begin position="9"/>
        <end position="28"/>
    </location>
</feature>
<dbReference type="SUPFAM" id="SSF141868">
    <property type="entry name" value="EAL domain-like"/>
    <property type="match status" value="1"/>
</dbReference>
<dbReference type="InterPro" id="IPR001633">
    <property type="entry name" value="EAL_dom"/>
</dbReference>
<dbReference type="PANTHER" id="PTHR33121:SF71">
    <property type="entry name" value="OXYGEN SENSOR PROTEIN DOSP"/>
    <property type="match status" value="1"/>
</dbReference>
<dbReference type="Gene3D" id="3.20.20.450">
    <property type="entry name" value="EAL domain"/>
    <property type="match status" value="1"/>
</dbReference>
<organism evidence="4">
    <name type="scientific">hydrothermal vent metagenome</name>
    <dbReference type="NCBI Taxonomy" id="652676"/>
    <lineage>
        <taxon>unclassified sequences</taxon>
        <taxon>metagenomes</taxon>
        <taxon>ecological metagenomes</taxon>
    </lineage>
</organism>
<dbReference type="AlphaFoldDB" id="A0A1W1D3Z8"/>
<evidence type="ECO:0000313" key="4">
    <source>
        <dbReference type="EMBL" id="SFV75157.1"/>
    </source>
</evidence>
<gene>
    <name evidence="4" type="ORF">MNB_SM-3-1246</name>
</gene>
<dbReference type="InterPro" id="IPR050706">
    <property type="entry name" value="Cyclic-di-GMP_PDE-like"/>
</dbReference>
<feature type="transmembrane region" description="Helical" evidence="1">
    <location>
        <begin position="251"/>
        <end position="270"/>
    </location>
</feature>
<keyword evidence="1" id="KW-1133">Transmembrane helix</keyword>
<dbReference type="SMART" id="SM00267">
    <property type="entry name" value="GGDEF"/>
    <property type="match status" value="1"/>
</dbReference>
<dbReference type="SUPFAM" id="SSF55073">
    <property type="entry name" value="Nucleotide cyclase"/>
    <property type="match status" value="1"/>
</dbReference>
<dbReference type="SMART" id="SM00052">
    <property type="entry name" value="EAL"/>
    <property type="match status" value="1"/>
</dbReference>
<accession>A0A1W1D3Z8</accession>
<dbReference type="Gene3D" id="3.30.70.270">
    <property type="match status" value="1"/>
</dbReference>
<dbReference type="NCBIfam" id="TIGR00254">
    <property type="entry name" value="GGDEF"/>
    <property type="match status" value="1"/>
</dbReference>
<dbReference type="EMBL" id="FPHP01000018">
    <property type="protein sequence ID" value="SFV75157.1"/>
    <property type="molecule type" value="Genomic_DNA"/>
</dbReference>
<reference evidence="4" key="1">
    <citation type="submission" date="2016-10" db="EMBL/GenBank/DDBJ databases">
        <authorList>
            <person name="de Groot N.N."/>
        </authorList>
    </citation>
    <scope>NUCLEOTIDE SEQUENCE</scope>
</reference>
<dbReference type="PROSITE" id="PS50883">
    <property type="entry name" value="EAL"/>
    <property type="match status" value="1"/>
</dbReference>
<sequence length="695" mass="81251">MSVFRNKTIIILTLFGIFSFGILSYFYMTQRSFIHNQKAFFIHLDNIDNSISDLTSETLKNSLFIYNSQDKIANDYDTIEKELHALQNAKILHNKPYKILKYKIDTDLQQQIKYFLQKVQLFLIANAAVKNSTLFLSSYIERASYIKQKHPLLYAKAVSIFNHFQNTRRTQDLDFFNTLHYKLHSNIQDKKVQQFIKKFNLHTSFLTKKIPLFITVTNDVLNNNIDVTLHTIKKEFQTIVLNDFLFFDQSALVIAGILMFYFFIALYLFIQYQKINHSLNYALIHDQLTNLYNRNSFIRDTQKTKVPQTILLLNIDAFKEINDIYGNDFGNKVLIEFTQFLKNYFEQTKDVTLYRVGGDEFIVLFQKKDSKEVMKIATNLINAIKHSNLKIDNNLLNLSVSIAINSIPPLLENADLALKIVKKDIDNRVIEYTDNLNLKEEWEKNKQTIEMVKSALYEDRIVPYFQGIVNLQTMKIEKYESLVRLILPSGEVLSPYFFLDTISKTHYYYAITKTMIQKTIKTAQQHPMYRFSINLSMKDIINEEITNTLFELFEQDKKTASRIDIELLETELVEIQNQHINDFIAKVHSYGSKILIDDFGTGYSNFAYLAELHVDTIKIDASITKEITQNPKKLHILKTIANFTKGLQMQNVAEFVETKEVALMLKELNVEYAQGYFFAKPQPQPEKNNEVTQKL</sequence>
<evidence type="ECO:0000259" key="2">
    <source>
        <dbReference type="PROSITE" id="PS50883"/>
    </source>
</evidence>
<proteinExistence type="predicted"/>
<protein>
    <submittedName>
        <fullName evidence="4">Diguanylate cyclase/phosphodiesterase (GGDEF &amp; EAL domains) with PAS/PAC sensor(S)</fullName>
    </submittedName>
</protein>
<dbReference type="Pfam" id="PF00563">
    <property type="entry name" value="EAL"/>
    <property type="match status" value="1"/>
</dbReference>
<evidence type="ECO:0000259" key="3">
    <source>
        <dbReference type="PROSITE" id="PS50887"/>
    </source>
</evidence>
<dbReference type="InterPro" id="IPR029787">
    <property type="entry name" value="Nucleotide_cyclase"/>
</dbReference>
<dbReference type="PANTHER" id="PTHR33121">
    <property type="entry name" value="CYCLIC DI-GMP PHOSPHODIESTERASE PDEF"/>
    <property type="match status" value="1"/>
</dbReference>
<dbReference type="CDD" id="cd01949">
    <property type="entry name" value="GGDEF"/>
    <property type="match status" value="1"/>
</dbReference>
<name>A0A1W1D3Z8_9ZZZZ</name>
<dbReference type="InterPro" id="IPR035919">
    <property type="entry name" value="EAL_sf"/>
</dbReference>
<dbReference type="PROSITE" id="PS50887">
    <property type="entry name" value="GGDEF"/>
    <property type="match status" value="1"/>
</dbReference>
<dbReference type="CDD" id="cd01948">
    <property type="entry name" value="EAL"/>
    <property type="match status" value="1"/>
</dbReference>
<dbReference type="GO" id="GO:0071111">
    <property type="term" value="F:cyclic-guanylate-specific phosphodiesterase activity"/>
    <property type="evidence" value="ECO:0007669"/>
    <property type="project" value="InterPro"/>
</dbReference>